<name>A0A383B2E0_9ZZZZ</name>
<protein>
    <submittedName>
        <fullName evidence="1">Uncharacterized protein</fullName>
    </submittedName>
</protein>
<dbReference type="EMBL" id="UINC01196816">
    <property type="protein sequence ID" value="SVE13993.1"/>
    <property type="molecule type" value="Genomic_DNA"/>
</dbReference>
<proteinExistence type="predicted"/>
<feature type="non-terminal residue" evidence="1">
    <location>
        <position position="1"/>
    </location>
</feature>
<reference evidence="1" key="1">
    <citation type="submission" date="2018-05" db="EMBL/GenBank/DDBJ databases">
        <authorList>
            <person name="Lanie J.A."/>
            <person name="Ng W.-L."/>
            <person name="Kazmierczak K.M."/>
            <person name="Andrzejewski T.M."/>
            <person name="Davidsen T.M."/>
            <person name="Wayne K.J."/>
            <person name="Tettelin H."/>
            <person name="Glass J.I."/>
            <person name="Rusch D."/>
            <person name="Podicherti R."/>
            <person name="Tsui H.-C.T."/>
            <person name="Winkler M.E."/>
        </authorList>
    </citation>
    <scope>NUCLEOTIDE SEQUENCE</scope>
</reference>
<gene>
    <name evidence="1" type="ORF">METZ01_LOCUS466847</name>
</gene>
<sequence length="25" mass="3001">YSALIGPLLDFRQEKLLFMNYYFAS</sequence>
<dbReference type="AlphaFoldDB" id="A0A383B2E0"/>
<evidence type="ECO:0000313" key="1">
    <source>
        <dbReference type="EMBL" id="SVE13993.1"/>
    </source>
</evidence>
<accession>A0A383B2E0</accession>
<organism evidence="1">
    <name type="scientific">marine metagenome</name>
    <dbReference type="NCBI Taxonomy" id="408172"/>
    <lineage>
        <taxon>unclassified sequences</taxon>
        <taxon>metagenomes</taxon>
        <taxon>ecological metagenomes</taxon>
    </lineage>
</organism>